<dbReference type="SUPFAM" id="SSF57829">
    <property type="entry name" value="Zn-binding ribosomal proteins"/>
    <property type="match status" value="1"/>
</dbReference>
<evidence type="ECO:0000256" key="6">
    <source>
        <dbReference type="SAM" id="MobiDB-lite"/>
    </source>
</evidence>
<dbReference type="OrthoDB" id="9978657at2"/>
<dbReference type="GO" id="GO:0015934">
    <property type="term" value="C:large ribosomal subunit"/>
    <property type="evidence" value="ECO:0007669"/>
    <property type="project" value="InterPro"/>
</dbReference>
<dbReference type="GO" id="GO:0016829">
    <property type="term" value="F:lyase activity"/>
    <property type="evidence" value="ECO:0007669"/>
    <property type="project" value="UniProtKB-KW"/>
</dbReference>
<dbReference type="GO" id="GO:0006412">
    <property type="term" value="P:translation"/>
    <property type="evidence" value="ECO:0007669"/>
    <property type="project" value="InterPro"/>
</dbReference>
<dbReference type="InterPro" id="IPR011332">
    <property type="entry name" value="Ribosomal_zn-bd"/>
</dbReference>
<gene>
    <name evidence="7" type="primary">rpmF</name>
    <name evidence="7" type="ORF">TPPER_00115</name>
</gene>
<sequence length="49" mass="5885">MAVQKKKKSPAKRNMKRFQKKCKHPTISITKRTNPHLRHYSSSELCRYI</sequence>
<protein>
    <recommendedName>
        <fullName evidence="4">Large ribosomal subunit protein bL32</fullName>
    </recommendedName>
    <alternativeName>
        <fullName evidence="5">50S ribosomal protein L32</fullName>
    </alternativeName>
</protein>
<name>A0A2G0V717_9PROT</name>
<evidence type="ECO:0000313" key="8">
    <source>
        <dbReference type="Proteomes" id="UP000222818"/>
    </source>
</evidence>
<evidence type="ECO:0000256" key="3">
    <source>
        <dbReference type="ARBA" id="ARBA00023274"/>
    </source>
</evidence>
<keyword evidence="7" id="KW-0456">Lyase</keyword>
<evidence type="ECO:0000313" key="7">
    <source>
        <dbReference type="EMBL" id="PHN16274.1"/>
    </source>
</evidence>
<dbReference type="InterPro" id="IPR002677">
    <property type="entry name" value="Ribosomal_bL32"/>
</dbReference>
<keyword evidence="2 7" id="KW-0689">Ribosomal protein</keyword>
<dbReference type="AlphaFoldDB" id="A0A2G0V717"/>
<keyword evidence="8" id="KW-1185">Reference proteome</keyword>
<organism evidence="7 8">
    <name type="scientific">Candidatus Tremblayella phenacoccinincola</name>
    <dbReference type="NCBI Taxonomy" id="1010676"/>
    <lineage>
        <taxon>Bacteria</taxon>
        <taxon>Pseudomonadati</taxon>
        <taxon>Pseudomonadota</taxon>
        <taxon>Betaproteobacteria</taxon>
        <taxon>Candidatus Tremblayella</taxon>
    </lineage>
</organism>
<proteinExistence type="inferred from homology"/>
<dbReference type="RefSeq" id="WP_146684948.1">
    <property type="nucleotide sequence ID" value="NZ_MKGN01000012.1"/>
</dbReference>
<keyword evidence="3" id="KW-0687">Ribonucleoprotein</keyword>
<dbReference type="EMBL" id="MKGN01000012">
    <property type="protein sequence ID" value="PHN16274.1"/>
    <property type="molecule type" value="Genomic_DNA"/>
</dbReference>
<evidence type="ECO:0000256" key="5">
    <source>
        <dbReference type="ARBA" id="ARBA00035491"/>
    </source>
</evidence>
<feature type="region of interest" description="Disordered" evidence="6">
    <location>
        <begin position="1"/>
        <end position="23"/>
    </location>
</feature>
<evidence type="ECO:0000256" key="2">
    <source>
        <dbReference type="ARBA" id="ARBA00022980"/>
    </source>
</evidence>
<dbReference type="Proteomes" id="UP000222818">
    <property type="component" value="Unassembled WGS sequence"/>
</dbReference>
<dbReference type="Pfam" id="PF01783">
    <property type="entry name" value="Ribosomal_L32p"/>
    <property type="match status" value="1"/>
</dbReference>
<dbReference type="NCBIfam" id="TIGR01031">
    <property type="entry name" value="rpmF_bact"/>
    <property type="match status" value="1"/>
</dbReference>
<dbReference type="GO" id="GO:0003735">
    <property type="term" value="F:structural constituent of ribosome"/>
    <property type="evidence" value="ECO:0007669"/>
    <property type="project" value="InterPro"/>
</dbReference>
<comment type="similarity">
    <text evidence="1">Belongs to the bacterial ribosomal protein bL32 family.</text>
</comment>
<comment type="caution">
    <text evidence="7">The sequence shown here is derived from an EMBL/GenBank/DDBJ whole genome shotgun (WGS) entry which is preliminary data.</text>
</comment>
<evidence type="ECO:0000256" key="4">
    <source>
        <dbReference type="ARBA" id="ARBA00035178"/>
    </source>
</evidence>
<reference evidence="7 8" key="1">
    <citation type="journal article" date="2017" name="ISME J.">
        <title>Tremblaya phenacola PPER: an evolutionary beta-gammaproteobacterium collage.</title>
        <authorList>
            <person name="Gil R."/>
            <person name="Vargas-Chavez C."/>
            <person name="Lopez-Madrigal S."/>
            <person name="Santos-Garcia D."/>
            <person name="Latorre A."/>
            <person name="Moya A."/>
        </authorList>
    </citation>
    <scope>NUCLEOTIDE SEQUENCE [LARGE SCALE GENOMIC DNA]</scope>
    <source>
        <strain evidence="7 8">PPER</strain>
    </source>
</reference>
<evidence type="ECO:0000256" key="1">
    <source>
        <dbReference type="ARBA" id="ARBA00008560"/>
    </source>
</evidence>
<accession>A0A2G0V717</accession>